<dbReference type="Proteomes" id="UP000366051">
    <property type="component" value="Chromosome"/>
</dbReference>
<organism evidence="2 3">
    <name type="scientific">Heliorestis convoluta</name>
    <dbReference type="NCBI Taxonomy" id="356322"/>
    <lineage>
        <taxon>Bacteria</taxon>
        <taxon>Bacillati</taxon>
        <taxon>Bacillota</taxon>
        <taxon>Clostridia</taxon>
        <taxon>Eubacteriales</taxon>
        <taxon>Heliobacteriaceae</taxon>
        <taxon>Heliorestis</taxon>
    </lineage>
</organism>
<evidence type="ECO:0000313" key="2">
    <source>
        <dbReference type="EMBL" id="QGG49386.1"/>
    </source>
</evidence>
<feature type="region of interest" description="Disordered" evidence="1">
    <location>
        <begin position="64"/>
        <end position="104"/>
    </location>
</feature>
<feature type="region of interest" description="Disordered" evidence="1">
    <location>
        <begin position="205"/>
        <end position="236"/>
    </location>
</feature>
<evidence type="ECO:0000256" key="1">
    <source>
        <dbReference type="SAM" id="MobiDB-lite"/>
    </source>
</evidence>
<feature type="region of interest" description="Disordered" evidence="1">
    <location>
        <begin position="169"/>
        <end position="188"/>
    </location>
</feature>
<dbReference type="RefSeq" id="WP_153726384.1">
    <property type="nucleotide sequence ID" value="NZ_CP045875.1"/>
</dbReference>
<dbReference type="EMBL" id="CP045875">
    <property type="protein sequence ID" value="QGG49386.1"/>
    <property type="molecule type" value="Genomic_DNA"/>
</dbReference>
<protein>
    <submittedName>
        <fullName evidence="2">Uncharacterized protein</fullName>
    </submittedName>
</protein>
<dbReference type="AlphaFoldDB" id="A0A5Q2N753"/>
<dbReference type="OrthoDB" id="2080464at2"/>
<name>A0A5Q2N753_9FIRM</name>
<dbReference type="KEGG" id="hcv:FTV88_3321"/>
<feature type="compositionally biased region" description="Basic and acidic residues" evidence="1">
    <location>
        <begin position="69"/>
        <end position="86"/>
    </location>
</feature>
<reference evidence="3" key="1">
    <citation type="submission" date="2019-11" db="EMBL/GenBank/DDBJ databases">
        <title>Genome sequence of Heliorestis convoluta strain HH, an alkaliphilic and minimalistic phototrophic bacterium from a soda lake in Egypt.</title>
        <authorList>
            <person name="Dewey E.D."/>
            <person name="Stokes L.M."/>
            <person name="Burchell B.M."/>
            <person name="Shaffer K.N."/>
            <person name="Huntington A.M."/>
            <person name="Baker J.M."/>
            <person name="Nadendla S."/>
            <person name="Giglio M.G."/>
            <person name="Touchman J.W."/>
            <person name="Blankenship R.E."/>
            <person name="Madigan M.T."/>
            <person name="Sattley W.M."/>
        </authorList>
    </citation>
    <scope>NUCLEOTIDE SEQUENCE [LARGE SCALE GENOMIC DNA]</scope>
    <source>
        <strain evidence="3">HH</strain>
    </source>
</reference>
<proteinExistence type="predicted"/>
<gene>
    <name evidence="2" type="ORF">FTV88_3321</name>
</gene>
<evidence type="ECO:0000313" key="3">
    <source>
        <dbReference type="Proteomes" id="UP000366051"/>
    </source>
</evidence>
<sequence length="236" mass="27657">MNLLQDKITKEKALQKLDEEHRRYRQVLEAAYALSEEMMQAALEPLHKELQAIRGQVETIKTMAQPQVQDKEHYQESEQKAQEKKSTPRGRNNRKKEEKSTRSRIRWGNTEEEIRKTVFEQLQSLESRGKEITITTIKTEVPSMMRYVYGDKALFKGIGELMEEYEEAKSSDTYQEDSNSNNVSKNYKEEQSTLMSRVVELPAMERPSFNLTDSAEDTERMPFAQTEQETVLYRSE</sequence>
<keyword evidence="3" id="KW-1185">Reference proteome</keyword>
<accession>A0A5Q2N753</accession>
<feature type="compositionally biased region" description="Polar residues" evidence="1">
    <location>
        <begin position="171"/>
        <end position="185"/>
    </location>
</feature>